<keyword evidence="1" id="KW-1133">Transmembrane helix</keyword>
<protein>
    <recommendedName>
        <fullName evidence="6">Biofilm PGA synthesis protein PgaD</fullName>
    </recommendedName>
</protein>
<evidence type="ECO:0000313" key="2">
    <source>
        <dbReference type="EMBL" id="MBA2779811.1"/>
    </source>
</evidence>
<feature type="transmembrane region" description="Helical" evidence="1">
    <location>
        <begin position="56"/>
        <end position="76"/>
    </location>
</feature>
<keyword evidence="1" id="KW-0472">Membrane</keyword>
<feature type="transmembrane region" description="Helical" evidence="1">
    <location>
        <begin position="12"/>
        <end position="36"/>
    </location>
</feature>
<evidence type="ECO:0000256" key="1">
    <source>
        <dbReference type="SAM" id="Phobius"/>
    </source>
</evidence>
<dbReference type="EMBL" id="JABFUB010000008">
    <property type="protein sequence ID" value="MCG6662212.1"/>
    <property type="molecule type" value="Genomic_DNA"/>
</dbReference>
<name>A0A7W0AE07_9GAMM</name>
<proteinExistence type="predicted"/>
<evidence type="ECO:0000313" key="4">
    <source>
        <dbReference type="Proteomes" id="UP000518091"/>
    </source>
</evidence>
<sequence>MRHSPFPQRPLFHGLLLLTHLLLQLSLMASAVLWLLPRSSWLATMQWNEAWPLLALGSGLWLAAVLSLHLLLSLCLRSRQRATHKGFAPSDVVTRSFERRPAVHDSDSAWTSEARAIEIEPSIVGSARVTRPAEPFRPQ</sequence>
<evidence type="ECO:0000313" key="5">
    <source>
        <dbReference type="Proteomes" id="UP000814353"/>
    </source>
</evidence>
<gene>
    <name evidence="2" type="ORF">H1D44_12985</name>
    <name evidence="3" type="ORF">HOP48_11735</name>
</gene>
<reference evidence="3 5" key="1">
    <citation type="submission" date="2020-05" db="EMBL/GenBank/DDBJ databases">
        <title>Comparative genomic analysis of denitrifying bacteria from Halomonas genus.</title>
        <authorList>
            <person name="Wang L."/>
            <person name="Shao Z."/>
        </authorList>
    </citation>
    <scope>NUCLEOTIDE SEQUENCE [LARGE SCALE GENOMIC DNA]</scope>
    <source>
        <strain evidence="3 5">DSM 17331</strain>
    </source>
</reference>
<evidence type="ECO:0008006" key="6">
    <source>
        <dbReference type="Google" id="ProtNLM"/>
    </source>
</evidence>
<dbReference type="RefSeq" id="WP_181515283.1">
    <property type="nucleotide sequence ID" value="NZ_JABFUB010000008.1"/>
</dbReference>
<dbReference type="Proteomes" id="UP000814353">
    <property type="component" value="Unassembled WGS sequence"/>
</dbReference>
<dbReference type="Proteomes" id="UP000518091">
    <property type="component" value="Unassembled WGS sequence"/>
</dbReference>
<reference evidence="2 4" key="2">
    <citation type="submission" date="2020-07" db="EMBL/GenBank/DDBJ databases">
        <title>Identification of Halomonas strains.</title>
        <authorList>
            <person name="Xiao Z."/>
            <person name="Shen J."/>
        </authorList>
    </citation>
    <scope>NUCLEOTIDE SEQUENCE [LARGE SCALE GENOMIC DNA]</scope>
    <source>
        <strain evidence="2 4">DSM 17331</strain>
    </source>
</reference>
<evidence type="ECO:0000313" key="3">
    <source>
        <dbReference type="EMBL" id="MCG6662212.1"/>
    </source>
</evidence>
<organism evidence="2 4">
    <name type="scientific">Billgrantia kenyensis</name>
    <dbReference type="NCBI Taxonomy" id="321266"/>
    <lineage>
        <taxon>Bacteria</taxon>
        <taxon>Pseudomonadati</taxon>
        <taxon>Pseudomonadota</taxon>
        <taxon>Gammaproteobacteria</taxon>
        <taxon>Oceanospirillales</taxon>
        <taxon>Halomonadaceae</taxon>
        <taxon>Billgrantia</taxon>
    </lineage>
</organism>
<keyword evidence="1" id="KW-0812">Transmembrane</keyword>
<keyword evidence="5" id="KW-1185">Reference proteome</keyword>
<accession>A0A7W0AE07</accession>
<dbReference type="EMBL" id="JACEFT010000016">
    <property type="protein sequence ID" value="MBA2779811.1"/>
    <property type="molecule type" value="Genomic_DNA"/>
</dbReference>
<comment type="caution">
    <text evidence="2">The sequence shown here is derived from an EMBL/GenBank/DDBJ whole genome shotgun (WGS) entry which is preliminary data.</text>
</comment>
<dbReference type="AlphaFoldDB" id="A0A7W0AE07"/>